<feature type="domain" description="Core" evidence="3">
    <location>
        <begin position="6"/>
        <end position="106"/>
    </location>
</feature>
<dbReference type="EMBL" id="CASHTH010004024">
    <property type="protein sequence ID" value="CAI8052578.1"/>
    <property type="molecule type" value="Genomic_DNA"/>
</dbReference>
<keyword evidence="5" id="KW-1185">Reference proteome</keyword>
<comment type="similarity">
    <text evidence="1">Belongs to the HesB/IscA family.</text>
</comment>
<dbReference type="NCBIfam" id="TIGR00049">
    <property type="entry name" value="iron-sulfur cluster assembly accessory protein"/>
    <property type="match status" value="1"/>
</dbReference>
<dbReference type="GO" id="GO:0051539">
    <property type="term" value="F:4 iron, 4 sulfur cluster binding"/>
    <property type="evidence" value="ECO:0007669"/>
    <property type="project" value="TreeGrafter"/>
</dbReference>
<dbReference type="GO" id="GO:0005506">
    <property type="term" value="F:iron ion binding"/>
    <property type="evidence" value="ECO:0007669"/>
    <property type="project" value="TreeGrafter"/>
</dbReference>
<dbReference type="PANTHER" id="PTHR43011">
    <property type="entry name" value="IRON-SULFUR CLUSTER ASSEMBLY 2 HOMOLOG, MITOCHONDRIAL"/>
    <property type="match status" value="1"/>
</dbReference>
<evidence type="ECO:0000313" key="5">
    <source>
        <dbReference type="Proteomes" id="UP001174909"/>
    </source>
</evidence>
<dbReference type="SUPFAM" id="SSF89360">
    <property type="entry name" value="HesB-like domain"/>
    <property type="match status" value="1"/>
</dbReference>
<proteinExistence type="inferred from homology"/>
<dbReference type="InterPro" id="IPR035903">
    <property type="entry name" value="HesB-like_dom_sf"/>
</dbReference>
<dbReference type="Proteomes" id="UP001174909">
    <property type="component" value="Unassembled WGS sequence"/>
</dbReference>
<evidence type="ECO:0000259" key="3">
    <source>
        <dbReference type="Pfam" id="PF01521"/>
    </source>
</evidence>
<dbReference type="InterPro" id="IPR016092">
    <property type="entry name" value="ATAP"/>
</dbReference>
<dbReference type="Gene3D" id="2.60.300.12">
    <property type="entry name" value="HesB-like domain"/>
    <property type="match status" value="1"/>
</dbReference>
<name>A0AA35TRK9_GEOBA</name>
<dbReference type="InterPro" id="IPR000361">
    <property type="entry name" value="ATAP_core_dom"/>
</dbReference>
<evidence type="ECO:0000256" key="2">
    <source>
        <dbReference type="SAM" id="Coils"/>
    </source>
</evidence>
<evidence type="ECO:0000256" key="1">
    <source>
        <dbReference type="ARBA" id="ARBA00006718"/>
    </source>
</evidence>
<accession>A0AA35TRK9</accession>
<keyword evidence="2" id="KW-0175">Coiled coil</keyword>
<dbReference type="GO" id="GO:0016226">
    <property type="term" value="P:iron-sulfur cluster assembly"/>
    <property type="evidence" value="ECO:0007669"/>
    <property type="project" value="InterPro"/>
</dbReference>
<dbReference type="AlphaFoldDB" id="A0AA35TRK9"/>
<protein>
    <submittedName>
        <fullName evidence="4">Protein aq_1857</fullName>
    </submittedName>
</protein>
<comment type="caution">
    <text evidence="4">The sequence shown here is derived from an EMBL/GenBank/DDBJ whole genome shotgun (WGS) entry which is preliminary data.</text>
</comment>
<sequence length="131" mass="13441">MECYIMEITALAIEKLKEVLDQEQETNSSLRVIAMPSGQGLQYMLTMEKETQPDDTVLSMEGLSFLMDSDSAPFLEEATIDYVEEFGGQVGFVINNPMYASGGGCGAGCGCGSGGGGGCGCGSGGGGCGGH</sequence>
<organism evidence="4 5">
    <name type="scientific">Geodia barretti</name>
    <name type="common">Barrett's horny sponge</name>
    <dbReference type="NCBI Taxonomy" id="519541"/>
    <lineage>
        <taxon>Eukaryota</taxon>
        <taxon>Metazoa</taxon>
        <taxon>Porifera</taxon>
        <taxon>Demospongiae</taxon>
        <taxon>Heteroscleromorpha</taxon>
        <taxon>Tetractinellida</taxon>
        <taxon>Astrophorina</taxon>
        <taxon>Geodiidae</taxon>
        <taxon>Geodia</taxon>
    </lineage>
</organism>
<evidence type="ECO:0000313" key="4">
    <source>
        <dbReference type="EMBL" id="CAI8052578.1"/>
    </source>
</evidence>
<reference evidence="4" key="1">
    <citation type="submission" date="2023-03" db="EMBL/GenBank/DDBJ databases">
        <authorList>
            <person name="Steffen K."/>
            <person name="Cardenas P."/>
        </authorList>
    </citation>
    <scope>NUCLEOTIDE SEQUENCE</scope>
</reference>
<feature type="coiled-coil region" evidence="2">
    <location>
        <begin position="6"/>
        <end position="33"/>
    </location>
</feature>
<gene>
    <name evidence="4" type="ORF">GBAR_LOCUS28750</name>
</gene>
<dbReference type="GO" id="GO:0051537">
    <property type="term" value="F:2 iron, 2 sulfur cluster binding"/>
    <property type="evidence" value="ECO:0007669"/>
    <property type="project" value="TreeGrafter"/>
</dbReference>
<dbReference type="PANTHER" id="PTHR43011:SF1">
    <property type="entry name" value="IRON-SULFUR CLUSTER ASSEMBLY 2 HOMOLOG, MITOCHONDRIAL"/>
    <property type="match status" value="1"/>
</dbReference>
<dbReference type="Pfam" id="PF01521">
    <property type="entry name" value="Fe-S_biosyn"/>
    <property type="match status" value="1"/>
</dbReference>